<evidence type="ECO:0000313" key="2">
    <source>
        <dbReference type="Proteomes" id="UP001175228"/>
    </source>
</evidence>
<dbReference type="AlphaFoldDB" id="A0AA39PA11"/>
<accession>A0AA39PA11</accession>
<sequence>MAPHLRSFAKALDAPFLLPANLVEFEDSNLFNKSTRATIHNLVNIKYLSFVCSSYSSGLPHIHLPRLSQLELCVYLSSVGDAFVTYNHFELPFLTHLQMILICSQMKIPTQVFQPISSSTVSSLVLAWFHYPPRIHSVSDIELDLSLLCTMPNLQFLTVKDCSNINLFLGGLSILSGKKVIFPKMSTLDINCEHNHDLSEGLLDMHILVELLQSRRDHGALREFYITWERGLVNDDADTCSRWEQLSAPGGGIQISAFIEGGVTFLILLLSTERFVGL</sequence>
<dbReference type="Proteomes" id="UP001175228">
    <property type="component" value="Unassembled WGS sequence"/>
</dbReference>
<proteinExistence type="predicted"/>
<name>A0AA39PA11_9AGAR</name>
<protein>
    <submittedName>
        <fullName evidence="1">Uncharacterized protein</fullName>
    </submittedName>
</protein>
<comment type="caution">
    <text evidence="1">The sequence shown here is derived from an EMBL/GenBank/DDBJ whole genome shotgun (WGS) entry which is preliminary data.</text>
</comment>
<gene>
    <name evidence="1" type="ORF">EDD18DRAFT_1364089</name>
</gene>
<organism evidence="1 2">
    <name type="scientific">Armillaria luteobubalina</name>
    <dbReference type="NCBI Taxonomy" id="153913"/>
    <lineage>
        <taxon>Eukaryota</taxon>
        <taxon>Fungi</taxon>
        <taxon>Dikarya</taxon>
        <taxon>Basidiomycota</taxon>
        <taxon>Agaricomycotina</taxon>
        <taxon>Agaricomycetes</taxon>
        <taxon>Agaricomycetidae</taxon>
        <taxon>Agaricales</taxon>
        <taxon>Marasmiineae</taxon>
        <taxon>Physalacriaceae</taxon>
        <taxon>Armillaria</taxon>
    </lineage>
</organism>
<evidence type="ECO:0000313" key="1">
    <source>
        <dbReference type="EMBL" id="KAK0479824.1"/>
    </source>
</evidence>
<reference evidence="1" key="1">
    <citation type="submission" date="2023-06" db="EMBL/GenBank/DDBJ databases">
        <authorList>
            <consortium name="Lawrence Berkeley National Laboratory"/>
            <person name="Ahrendt S."/>
            <person name="Sahu N."/>
            <person name="Indic B."/>
            <person name="Wong-Bajracharya J."/>
            <person name="Merenyi Z."/>
            <person name="Ke H.-M."/>
            <person name="Monk M."/>
            <person name="Kocsube S."/>
            <person name="Drula E."/>
            <person name="Lipzen A."/>
            <person name="Balint B."/>
            <person name="Henrissat B."/>
            <person name="Andreopoulos B."/>
            <person name="Martin F.M."/>
            <person name="Harder C.B."/>
            <person name="Rigling D."/>
            <person name="Ford K.L."/>
            <person name="Foster G.D."/>
            <person name="Pangilinan J."/>
            <person name="Papanicolaou A."/>
            <person name="Barry K."/>
            <person name="LaButti K."/>
            <person name="Viragh M."/>
            <person name="Koriabine M."/>
            <person name="Yan M."/>
            <person name="Riley R."/>
            <person name="Champramary S."/>
            <person name="Plett K.L."/>
            <person name="Tsai I.J."/>
            <person name="Slot J."/>
            <person name="Sipos G."/>
            <person name="Plett J."/>
            <person name="Nagy L.G."/>
            <person name="Grigoriev I.V."/>
        </authorList>
    </citation>
    <scope>NUCLEOTIDE SEQUENCE</scope>
    <source>
        <strain evidence="1">HWK02</strain>
    </source>
</reference>
<keyword evidence="2" id="KW-1185">Reference proteome</keyword>
<dbReference type="EMBL" id="JAUEPU010000086">
    <property type="protein sequence ID" value="KAK0479824.1"/>
    <property type="molecule type" value="Genomic_DNA"/>
</dbReference>